<dbReference type="Pfam" id="PF13561">
    <property type="entry name" value="adh_short_C2"/>
    <property type="match status" value="1"/>
</dbReference>
<organism evidence="3 4">
    <name type="scientific">Ponticaulis profundi</name>
    <dbReference type="NCBI Taxonomy" id="2665222"/>
    <lineage>
        <taxon>Bacteria</taxon>
        <taxon>Pseudomonadati</taxon>
        <taxon>Pseudomonadota</taxon>
        <taxon>Alphaproteobacteria</taxon>
        <taxon>Hyphomonadales</taxon>
        <taxon>Hyphomonadaceae</taxon>
        <taxon>Ponticaulis</taxon>
    </lineage>
</organism>
<sequence>MDTDIVKRALITGAGKRLGRAMAISLGSSGFEVAVHYNSSSDGAEETCRQITDAGGKAVIVKANLSDEAETSALIGRASQALGGHIGCLVNNASTFEDDSALSHTRESWDHHMNVNLRAPICLAQSFAQALPDTARGLIVNMVDQRVWKLNPNFFTYTLSKSGLWTATKTLAQALAPNIRVNAIGPGPTMQNARQDEEDFQKQVDATLTQRGSSPEDIVHALRFLIDADAVTGQMIAVDGGQHLIWQTPDVLDVVE</sequence>
<dbReference type="SUPFAM" id="SSF51735">
    <property type="entry name" value="NAD(P)-binding Rossmann-fold domains"/>
    <property type="match status" value="1"/>
</dbReference>
<gene>
    <name evidence="3" type="ORF">ACFQDM_11780</name>
</gene>
<dbReference type="EMBL" id="JBHSSW010000013">
    <property type="protein sequence ID" value="MFC6198766.1"/>
    <property type="molecule type" value="Genomic_DNA"/>
</dbReference>
<dbReference type="RefSeq" id="WP_377379271.1">
    <property type="nucleotide sequence ID" value="NZ_JBHSSW010000013.1"/>
</dbReference>
<dbReference type="InterPro" id="IPR036291">
    <property type="entry name" value="NAD(P)-bd_dom_sf"/>
</dbReference>
<dbReference type="InterPro" id="IPR002347">
    <property type="entry name" value="SDR_fam"/>
</dbReference>
<evidence type="ECO:0000256" key="2">
    <source>
        <dbReference type="ARBA" id="ARBA00023002"/>
    </source>
</evidence>
<accession>A0ABW1SAQ5</accession>
<dbReference type="NCBIfam" id="NF006597">
    <property type="entry name" value="PRK09134.1"/>
    <property type="match status" value="1"/>
</dbReference>
<reference evidence="4" key="1">
    <citation type="journal article" date="2019" name="Int. J. Syst. Evol. Microbiol.">
        <title>The Global Catalogue of Microorganisms (GCM) 10K type strain sequencing project: providing services to taxonomists for standard genome sequencing and annotation.</title>
        <authorList>
            <consortium name="The Broad Institute Genomics Platform"/>
            <consortium name="The Broad Institute Genome Sequencing Center for Infectious Disease"/>
            <person name="Wu L."/>
            <person name="Ma J."/>
        </authorList>
    </citation>
    <scope>NUCLEOTIDE SEQUENCE [LARGE SCALE GENOMIC DNA]</scope>
    <source>
        <strain evidence="4">CGMCC-1.15741</strain>
    </source>
</reference>
<keyword evidence="2" id="KW-0560">Oxidoreductase</keyword>
<dbReference type="PRINTS" id="PR00080">
    <property type="entry name" value="SDRFAMILY"/>
</dbReference>
<keyword evidence="4" id="KW-1185">Reference proteome</keyword>
<dbReference type="Gene3D" id="3.40.50.720">
    <property type="entry name" value="NAD(P)-binding Rossmann-like Domain"/>
    <property type="match status" value="1"/>
</dbReference>
<dbReference type="Proteomes" id="UP001596303">
    <property type="component" value="Unassembled WGS sequence"/>
</dbReference>
<protein>
    <submittedName>
        <fullName evidence="3">SDR family oxidoreductase</fullName>
    </submittedName>
</protein>
<evidence type="ECO:0000313" key="4">
    <source>
        <dbReference type="Proteomes" id="UP001596303"/>
    </source>
</evidence>
<comment type="similarity">
    <text evidence="1">Belongs to the short-chain dehydrogenases/reductases (SDR) family.</text>
</comment>
<proteinExistence type="inferred from homology"/>
<dbReference type="PANTHER" id="PTHR43639">
    <property type="entry name" value="OXIDOREDUCTASE, SHORT-CHAIN DEHYDROGENASE/REDUCTASE FAMILY (AFU_ORTHOLOGUE AFUA_5G02870)"/>
    <property type="match status" value="1"/>
</dbReference>
<dbReference type="PANTHER" id="PTHR43639:SF1">
    <property type="entry name" value="SHORT-CHAIN DEHYDROGENASE_REDUCTASE FAMILY PROTEIN"/>
    <property type="match status" value="1"/>
</dbReference>
<dbReference type="PRINTS" id="PR00081">
    <property type="entry name" value="GDHRDH"/>
</dbReference>
<evidence type="ECO:0000313" key="3">
    <source>
        <dbReference type="EMBL" id="MFC6198766.1"/>
    </source>
</evidence>
<evidence type="ECO:0000256" key="1">
    <source>
        <dbReference type="ARBA" id="ARBA00006484"/>
    </source>
</evidence>
<comment type="caution">
    <text evidence="3">The sequence shown here is derived from an EMBL/GenBank/DDBJ whole genome shotgun (WGS) entry which is preliminary data.</text>
</comment>
<name>A0ABW1SAQ5_9PROT</name>